<feature type="region of interest" description="Disordered" evidence="10">
    <location>
        <begin position="1"/>
        <end position="51"/>
    </location>
</feature>
<dbReference type="PANTHER" id="PTHR47634">
    <property type="entry name" value="PROTEIN KINASE DOMAIN-CONTAINING PROTEIN-RELATED"/>
    <property type="match status" value="1"/>
</dbReference>
<name>A0ABR2VCM8_9PEZI</name>
<feature type="compositionally biased region" description="Basic and acidic residues" evidence="10">
    <location>
        <begin position="606"/>
        <end position="618"/>
    </location>
</feature>
<sequence length="749" mass="85358">MPAQSDAGYLAPSGSNRQSGVSEKDPKPSPNLDTSPRAGGIEWDDYDPEETDTEDLALYRQGGYHPIIPGDFLGDDRRYEVVQKLGSGESSTVWLCHDTSEPSWIAIKVLTADLSVGPDPYATFWESVHGTSIEEIESAHLVVHKREFWLQGPNGEHRCFVLPVLGRPAGDHYMELRDSNLPRLLKHRCYQIVEAEHFIQARGLHHPDFVNDVLMKLKSLDGVSKEKIYQLIAPIIRLTPRKLIRLKEQLGHGHVPEYITCPANRENLDWGYGTNDIAVIGAESSFRVPRRIKIALPTLEAPEIVFEGAAVDERTQIWWLANVIWKIRIGNLAFGNAWYSPHEVALANMEFLLGPLPRKYKGPWETVLLGKSRGWKPRFHDDQDPAKVLWGNWRMLVDATAALRERISQEEEESKVNQPSSKDSIQIESSHTISPRDAEIKSYANKYQSFDGPDRSEPVNLSETFEKRLLGRYRVITTDGGKKVEDDKFEPDAWVRGVYCRGDLTKRVNQFNTPLEQDLATDWPGCHSKPSPFWPGYDPREDWSIDGEWGNNIRQVPDEEIPLFADLLGKMWRYDPEERITTAEILEHPWFDDRLPVDPFYERIEEEKPHYDYKEKQDAGNAESSDDKVQDSSRHHEQILAKYTPEWNVEGEVPTQPATEEQLKELADSSDQIKTFEVKTSHDTTSIERVGRTSAEGQPLVSAGLGETSEKKEQPKRKAETESTSGSSKKSRPNEASKEVWKSRLRPRK</sequence>
<dbReference type="PANTHER" id="PTHR47634:SF9">
    <property type="entry name" value="PROTEIN KINASE DOMAIN-CONTAINING PROTEIN-RELATED"/>
    <property type="match status" value="1"/>
</dbReference>
<dbReference type="PROSITE" id="PS50011">
    <property type="entry name" value="PROTEIN_KINASE_DOM"/>
    <property type="match status" value="1"/>
</dbReference>
<evidence type="ECO:0000256" key="4">
    <source>
        <dbReference type="ARBA" id="ARBA00022741"/>
    </source>
</evidence>
<evidence type="ECO:0000256" key="3">
    <source>
        <dbReference type="ARBA" id="ARBA00022679"/>
    </source>
</evidence>
<feature type="compositionally biased region" description="Basic and acidic residues" evidence="10">
    <location>
        <begin position="674"/>
        <end position="691"/>
    </location>
</feature>
<dbReference type="SMART" id="SM00220">
    <property type="entry name" value="S_TKc"/>
    <property type="match status" value="1"/>
</dbReference>
<feature type="binding site" evidence="9">
    <location>
        <position position="108"/>
    </location>
    <ligand>
        <name>ATP</name>
        <dbReference type="ChEBI" id="CHEBI:30616"/>
    </ligand>
</feature>
<dbReference type="Gene3D" id="3.30.200.20">
    <property type="entry name" value="Phosphorylase Kinase, domain 1"/>
    <property type="match status" value="1"/>
</dbReference>
<dbReference type="Proteomes" id="UP001408356">
    <property type="component" value="Unassembled WGS sequence"/>
</dbReference>
<evidence type="ECO:0000256" key="5">
    <source>
        <dbReference type="ARBA" id="ARBA00022777"/>
    </source>
</evidence>
<dbReference type="Gene3D" id="1.10.510.10">
    <property type="entry name" value="Transferase(Phosphotransferase) domain 1"/>
    <property type="match status" value="2"/>
</dbReference>
<dbReference type="InterPro" id="IPR051334">
    <property type="entry name" value="SRPK"/>
</dbReference>
<evidence type="ECO:0000256" key="1">
    <source>
        <dbReference type="ARBA" id="ARBA00012513"/>
    </source>
</evidence>
<keyword evidence="5" id="KW-0418">Kinase</keyword>
<feature type="compositionally biased region" description="Acidic residues" evidence="10">
    <location>
        <begin position="42"/>
        <end position="51"/>
    </location>
</feature>
<dbReference type="EC" id="2.7.11.1" evidence="1"/>
<comment type="catalytic activity">
    <reaction evidence="8">
        <text>L-seryl-[protein] + ATP = O-phospho-L-seryl-[protein] + ADP + H(+)</text>
        <dbReference type="Rhea" id="RHEA:17989"/>
        <dbReference type="Rhea" id="RHEA-COMP:9863"/>
        <dbReference type="Rhea" id="RHEA-COMP:11604"/>
        <dbReference type="ChEBI" id="CHEBI:15378"/>
        <dbReference type="ChEBI" id="CHEBI:29999"/>
        <dbReference type="ChEBI" id="CHEBI:30616"/>
        <dbReference type="ChEBI" id="CHEBI:83421"/>
        <dbReference type="ChEBI" id="CHEBI:456216"/>
        <dbReference type="EC" id="2.7.11.1"/>
    </reaction>
</comment>
<comment type="catalytic activity">
    <reaction evidence="7">
        <text>L-threonyl-[protein] + ATP = O-phospho-L-threonyl-[protein] + ADP + H(+)</text>
        <dbReference type="Rhea" id="RHEA:46608"/>
        <dbReference type="Rhea" id="RHEA-COMP:11060"/>
        <dbReference type="Rhea" id="RHEA-COMP:11605"/>
        <dbReference type="ChEBI" id="CHEBI:15378"/>
        <dbReference type="ChEBI" id="CHEBI:30013"/>
        <dbReference type="ChEBI" id="CHEBI:30616"/>
        <dbReference type="ChEBI" id="CHEBI:61977"/>
        <dbReference type="ChEBI" id="CHEBI:456216"/>
        <dbReference type="EC" id="2.7.11.1"/>
    </reaction>
</comment>
<dbReference type="PROSITE" id="PS00107">
    <property type="entry name" value="PROTEIN_KINASE_ATP"/>
    <property type="match status" value="1"/>
</dbReference>
<dbReference type="InterPro" id="IPR011009">
    <property type="entry name" value="Kinase-like_dom_sf"/>
</dbReference>
<feature type="compositionally biased region" description="Basic and acidic residues" evidence="10">
    <location>
        <begin position="708"/>
        <end position="721"/>
    </location>
</feature>
<reference evidence="12 13" key="1">
    <citation type="journal article" date="2024" name="J. Plant Pathol.">
        <title>Sequence and assembly of the genome of Seiridium unicorne, isolate CBS 538.82, causal agent of cypress canker disease.</title>
        <authorList>
            <person name="Scali E."/>
            <person name="Rocca G.D."/>
            <person name="Danti R."/>
            <person name="Garbelotto M."/>
            <person name="Barberini S."/>
            <person name="Baroncelli R."/>
            <person name="Emiliani G."/>
        </authorList>
    </citation>
    <scope>NUCLEOTIDE SEQUENCE [LARGE SCALE GENOMIC DNA]</scope>
    <source>
        <strain evidence="12 13">BM-138-508</strain>
    </source>
</reference>
<dbReference type="SUPFAM" id="SSF56112">
    <property type="entry name" value="Protein kinase-like (PK-like)"/>
    <property type="match status" value="2"/>
</dbReference>
<keyword evidence="4 9" id="KW-0547">Nucleotide-binding</keyword>
<keyword evidence="13" id="KW-1185">Reference proteome</keyword>
<evidence type="ECO:0000259" key="11">
    <source>
        <dbReference type="PROSITE" id="PS50011"/>
    </source>
</evidence>
<dbReference type="InterPro" id="IPR000719">
    <property type="entry name" value="Prot_kinase_dom"/>
</dbReference>
<feature type="domain" description="Protein kinase" evidence="11">
    <location>
        <begin position="79"/>
        <end position="591"/>
    </location>
</feature>
<evidence type="ECO:0000313" key="12">
    <source>
        <dbReference type="EMBL" id="KAK9424256.1"/>
    </source>
</evidence>
<proteinExistence type="predicted"/>
<feature type="compositionally biased region" description="Basic and acidic residues" evidence="10">
    <location>
        <begin position="732"/>
        <end position="742"/>
    </location>
</feature>
<feature type="region of interest" description="Disordered" evidence="10">
    <location>
        <begin position="667"/>
        <end position="749"/>
    </location>
</feature>
<feature type="region of interest" description="Disordered" evidence="10">
    <location>
        <begin position="408"/>
        <end position="434"/>
    </location>
</feature>
<keyword evidence="6 9" id="KW-0067">ATP-binding</keyword>
<evidence type="ECO:0000256" key="7">
    <source>
        <dbReference type="ARBA" id="ARBA00047899"/>
    </source>
</evidence>
<evidence type="ECO:0000256" key="10">
    <source>
        <dbReference type="SAM" id="MobiDB-lite"/>
    </source>
</evidence>
<evidence type="ECO:0000256" key="8">
    <source>
        <dbReference type="ARBA" id="ARBA00048679"/>
    </source>
</evidence>
<evidence type="ECO:0000256" key="2">
    <source>
        <dbReference type="ARBA" id="ARBA00022527"/>
    </source>
</evidence>
<gene>
    <name evidence="12" type="ORF">SUNI508_03744</name>
</gene>
<evidence type="ECO:0000256" key="6">
    <source>
        <dbReference type="ARBA" id="ARBA00022840"/>
    </source>
</evidence>
<feature type="compositionally biased region" description="Basic and acidic residues" evidence="10">
    <location>
        <begin position="625"/>
        <end position="636"/>
    </location>
</feature>
<feature type="compositionally biased region" description="Polar residues" evidence="10">
    <location>
        <begin position="416"/>
        <end position="433"/>
    </location>
</feature>
<accession>A0ABR2VCM8</accession>
<dbReference type="InterPro" id="IPR017441">
    <property type="entry name" value="Protein_kinase_ATP_BS"/>
</dbReference>
<organism evidence="12 13">
    <name type="scientific">Seiridium unicorne</name>
    <dbReference type="NCBI Taxonomy" id="138068"/>
    <lineage>
        <taxon>Eukaryota</taxon>
        <taxon>Fungi</taxon>
        <taxon>Dikarya</taxon>
        <taxon>Ascomycota</taxon>
        <taxon>Pezizomycotina</taxon>
        <taxon>Sordariomycetes</taxon>
        <taxon>Xylariomycetidae</taxon>
        <taxon>Amphisphaeriales</taxon>
        <taxon>Sporocadaceae</taxon>
        <taxon>Seiridium</taxon>
    </lineage>
</organism>
<feature type="region of interest" description="Disordered" evidence="10">
    <location>
        <begin position="606"/>
        <end position="636"/>
    </location>
</feature>
<evidence type="ECO:0000256" key="9">
    <source>
        <dbReference type="PROSITE-ProRule" id="PRU10141"/>
    </source>
</evidence>
<keyword evidence="3" id="KW-0808">Transferase</keyword>
<dbReference type="EMBL" id="JARVKF010000046">
    <property type="protein sequence ID" value="KAK9424256.1"/>
    <property type="molecule type" value="Genomic_DNA"/>
</dbReference>
<keyword evidence="2" id="KW-0723">Serine/threonine-protein kinase</keyword>
<protein>
    <recommendedName>
        <fullName evidence="1">non-specific serine/threonine protein kinase</fullName>
        <ecNumber evidence="1">2.7.11.1</ecNumber>
    </recommendedName>
</protein>
<comment type="caution">
    <text evidence="12">The sequence shown here is derived from an EMBL/GenBank/DDBJ whole genome shotgun (WGS) entry which is preliminary data.</text>
</comment>
<evidence type="ECO:0000313" key="13">
    <source>
        <dbReference type="Proteomes" id="UP001408356"/>
    </source>
</evidence>